<reference evidence="2 3" key="1">
    <citation type="journal article" date="2019" name="Int. J. Syst. Evol. Microbiol.">
        <title>The Global Catalogue of Microorganisms (GCM) 10K type strain sequencing project: providing services to taxonomists for standard genome sequencing and annotation.</title>
        <authorList>
            <consortium name="The Broad Institute Genomics Platform"/>
            <consortium name="The Broad Institute Genome Sequencing Center for Infectious Disease"/>
            <person name="Wu L."/>
            <person name="Ma J."/>
        </authorList>
    </citation>
    <scope>NUCLEOTIDE SEQUENCE [LARGE SCALE GENOMIC DNA]</scope>
    <source>
        <strain evidence="2 3">JCM 11117</strain>
    </source>
</reference>
<sequence length="559" mass="60439">MNPVRVCTVCRFVTGTPPRPVAGRALTALAGVVVFGALLLPNDVDLITPAAFLGVPVEALFAATLVLAVPARIRPALAGLIGSGLGAVTVLKVLDMGFFATLNRPFDLLSDWRNLANAAIFVRQAAGEGGAIAAGVAAALLAVAVVALTSWAVARLVRCVVVPHRRAAIATIAVGTAVWTACLGAGARFVPDVELASDSTATLALYRALDVRRDVLDLGRFATEVPVDPFRATPDDQLLTALRGKDVVFAFVESYGRVALDDPQLGPPTRALLDDGTKQLEETGFASRSAYLTSSTTGAGSWLAHATFLSGLWIDSQHRHDALEHTDRQTLVTDFGRAGWRTVGVMPGVFLDWPEGAWYGYDRIYDFSQLGYQGPRMSFATMPDQYTLKAFEELERARTDRGPLMAEIPLVTSHAPWTPLPPFLPWDEVGDGSVYDFLDGQTEQPEAILTRDPARVREDYARSIRYSLTSLVSYVQTHGDDDLVVVLLGDHQPSPVVTGTTENREVPISIVAKDPAVLDRISGWRWQDGLRPGPHAPVWRMDAFRQELLQAFSDTVHGP</sequence>
<evidence type="ECO:0000313" key="2">
    <source>
        <dbReference type="EMBL" id="GAA0931744.1"/>
    </source>
</evidence>
<feature type="transmembrane region" description="Helical" evidence="1">
    <location>
        <begin position="76"/>
        <end position="100"/>
    </location>
</feature>
<keyword evidence="1" id="KW-1133">Transmembrane helix</keyword>
<name>A0ABN1PQL6_9PSEU</name>
<feature type="transmembrane region" description="Helical" evidence="1">
    <location>
        <begin position="131"/>
        <end position="154"/>
    </location>
</feature>
<dbReference type="EMBL" id="BAAAHP010000055">
    <property type="protein sequence ID" value="GAA0931744.1"/>
    <property type="molecule type" value="Genomic_DNA"/>
</dbReference>
<comment type="caution">
    <text evidence="2">The sequence shown here is derived from an EMBL/GenBank/DDBJ whole genome shotgun (WGS) entry which is preliminary data.</text>
</comment>
<gene>
    <name evidence="2" type="ORF">GCM10009559_20170</name>
</gene>
<protein>
    <recommendedName>
        <fullName evidence="4">Phosphoglycerol transferase MdoB-like AlkP superfamily enzyme</fullName>
    </recommendedName>
</protein>
<keyword evidence="3" id="KW-1185">Reference proteome</keyword>
<feature type="transmembrane region" description="Helical" evidence="1">
    <location>
        <begin position="21"/>
        <end position="40"/>
    </location>
</feature>
<organism evidence="2 3">
    <name type="scientific">Pseudonocardia zijingensis</name>
    <dbReference type="NCBI Taxonomy" id="153376"/>
    <lineage>
        <taxon>Bacteria</taxon>
        <taxon>Bacillati</taxon>
        <taxon>Actinomycetota</taxon>
        <taxon>Actinomycetes</taxon>
        <taxon>Pseudonocardiales</taxon>
        <taxon>Pseudonocardiaceae</taxon>
        <taxon>Pseudonocardia</taxon>
    </lineage>
</organism>
<keyword evidence="1" id="KW-0472">Membrane</keyword>
<dbReference type="Gene3D" id="3.40.720.10">
    <property type="entry name" value="Alkaline Phosphatase, subunit A"/>
    <property type="match status" value="1"/>
</dbReference>
<keyword evidence="1" id="KW-0812">Transmembrane</keyword>
<feature type="transmembrane region" description="Helical" evidence="1">
    <location>
        <begin position="166"/>
        <end position="190"/>
    </location>
</feature>
<evidence type="ECO:0008006" key="4">
    <source>
        <dbReference type="Google" id="ProtNLM"/>
    </source>
</evidence>
<accession>A0ABN1PQL6</accession>
<proteinExistence type="predicted"/>
<evidence type="ECO:0000256" key="1">
    <source>
        <dbReference type="SAM" id="Phobius"/>
    </source>
</evidence>
<dbReference type="InterPro" id="IPR017850">
    <property type="entry name" value="Alkaline_phosphatase_core_sf"/>
</dbReference>
<dbReference type="Proteomes" id="UP001499967">
    <property type="component" value="Unassembled WGS sequence"/>
</dbReference>
<evidence type="ECO:0000313" key="3">
    <source>
        <dbReference type="Proteomes" id="UP001499967"/>
    </source>
</evidence>
<dbReference type="SUPFAM" id="SSF53649">
    <property type="entry name" value="Alkaline phosphatase-like"/>
    <property type="match status" value="1"/>
</dbReference>
<feature type="transmembrane region" description="Helical" evidence="1">
    <location>
        <begin position="46"/>
        <end position="69"/>
    </location>
</feature>